<comment type="caution">
    <text evidence="1">The sequence shown here is derived from an EMBL/GenBank/DDBJ whole genome shotgun (WGS) entry which is preliminary data.</text>
</comment>
<accession>A0ABW8J511</accession>
<sequence length="121" mass="13440">METPTNKPTHASVTLRGKTVAVKPLAATQVGEVLESVQALGECTPTIRVLERDKWPHLLRVIAISIRHEFLGSTLEELAFELDEAISLDELPPILRVLGESHRNIPLPIEVHKENPDVRLS</sequence>
<protein>
    <submittedName>
        <fullName evidence="1">Uncharacterized protein</fullName>
    </submittedName>
</protein>
<dbReference type="Proteomes" id="UP001620339">
    <property type="component" value="Unassembled WGS sequence"/>
</dbReference>
<proteinExistence type="predicted"/>
<keyword evidence="2" id="KW-1185">Reference proteome</keyword>
<dbReference type="RefSeq" id="WP_404612844.1">
    <property type="nucleotide sequence ID" value="NZ_JADIKK010000008.1"/>
</dbReference>
<gene>
    <name evidence="1" type="ORF">ISP25_07325</name>
</gene>
<organism evidence="1 2">
    <name type="scientific">Rhodanobacter hydrolyticus</name>
    <dbReference type="NCBI Taxonomy" id="2250595"/>
    <lineage>
        <taxon>Bacteria</taxon>
        <taxon>Pseudomonadati</taxon>
        <taxon>Pseudomonadota</taxon>
        <taxon>Gammaproteobacteria</taxon>
        <taxon>Lysobacterales</taxon>
        <taxon>Rhodanobacteraceae</taxon>
        <taxon>Rhodanobacter</taxon>
    </lineage>
</organism>
<evidence type="ECO:0000313" key="2">
    <source>
        <dbReference type="Proteomes" id="UP001620339"/>
    </source>
</evidence>
<name>A0ABW8J511_9GAMM</name>
<reference evidence="1 2" key="1">
    <citation type="submission" date="2020-10" db="EMBL/GenBank/DDBJ databases">
        <title>Phylogeny of dyella-like bacteria.</title>
        <authorList>
            <person name="Fu J."/>
        </authorList>
    </citation>
    <scope>NUCLEOTIDE SEQUENCE [LARGE SCALE GENOMIC DNA]</scope>
    <source>
        <strain evidence="1 2">KACC 19113</strain>
    </source>
</reference>
<dbReference type="EMBL" id="JADIKK010000008">
    <property type="protein sequence ID" value="MFK2876873.1"/>
    <property type="molecule type" value="Genomic_DNA"/>
</dbReference>
<evidence type="ECO:0000313" key="1">
    <source>
        <dbReference type="EMBL" id="MFK2876873.1"/>
    </source>
</evidence>